<proteinExistence type="predicted"/>
<dbReference type="CDD" id="cd06588">
    <property type="entry name" value="PhnB_like"/>
    <property type="match status" value="1"/>
</dbReference>
<dbReference type="Gene3D" id="3.10.180.10">
    <property type="entry name" value="2,3-Dihydroxybiphenyl 1,2-Dioxygenase, domain 1"/>
    <property type="match status" value="1"/>
</dbReference>
<keyword evidence="3" id="KW-1185">Reference proteome</keyword>
<evidence type="ECO:0000313" key="3">
    <source>
        <dbReference type="Proteomes" id="UP000798602"/>
    </source>
</evidence>
<evidence type="ECO:0000259" key="1">
    <source>
        <dbReference type="Pfam" id="PF06983"/>
    </source>
</evidence>
<gene>
    <name evidence="2" type="ORF">GV828_12700</name>
</gene>
<comment type="caution">
    <text evidence="2">The sequence shown here is derived from an EMBL/GenBank/DDBJ whole genome shotgun (WGS) entry which is preliminary data.</text>
</comment>
<dbReference type="InterPro" id="IPR028973">
    <property type="entry name" value="PhnB-like"/>
</dbReference>
<dbReference type="PIRSF" id="PIRSF021700">
    <property type="entry name" value="3_dmu_93_MTrfase"/>
    <property type="match status" value="1"/>
</dbReference>
<dbReference type="InterPro" id="IPR029068">
    <property type="entry name" value="Glyas_Bleomycin-R_OHBP_Dase"/>
</dbReference>
<evidence type="ECO:0000313" key="2">
    <source>
        <dbReference type="EMBL" id="NBL66057.1"/>
    </source>
</evidence>
<reference evidence="3" key="1">
    <citation type="submission" date="2020-01" db="EMBL/GenBank/DDBJ databases">
        <title>Sphingomonas sp. strain CSW-10.</title>
        <authorList>
            <person name="Chen W.-M."/>
        </authorList>
    </citation>
    <scope>NUCLEOTIDE SEQUENCE [LARGE SCALE GENOMIC DNA]</scope>
    <source>
        <strain evidence="3">NST-5</strain>
    </source>
</reference>
<dbReference type="Proteomes" id="UP000798602">
    <property type="component" value="Unassembled WGS sequence"/>
</dbReference>
<dbReference type="InterPro" id="IPR009725">
    <property type="entry name" value="3_dmu_93_MTrfase"/>
</dbReference>
<name>A0ABW9ZFL8_9FLAO</name>
<feature type="domain" description="PhnB-like" evidence="1">
    <location>
        <begin position="6"/>
        <end position="128"/>
    </location>
</feature>
<sequence>MATLHKIIPNLWFDGNAQEAVDFYLSVFKDGKIINTSYYPKTEADGLADFQKDFAGQILTIEFEILEMRFITINAGPHFKFNESVSFMIPSKNQNEIDYYWEKLTANGGEESVCGWLKDKYGLSWQICPENWEELTKKPGAFKKMMGMKKFIIANL</sequence>
<dbReference type="SUPFAM" id="SSF54593">
    <property type="entry name" value="Glyoxalase/Bleomycin resistance protein/Dihydroxybiphenyl dioxygenase"/>
    <property type="match status" value="1"/>
</dbReference>
<dbReference type="PANTHER" id="PTHR33990:SF2">
    <property type="entry name" value="PHNB-LIKE DOMAIN-CONTAINING PROTEIN"/>
    <property type="match status" value="1"/>
</dbReference>
<organism evidence="2 3">
    <name type="scientific">Flavobacterium ichthyis</name>
    <dbReference type="NCBI Taxonomy" id="2698827"/>
    <lineage>
        <taxon>Bacteria</taxon>
        <taxon>Pseudomonadati</taxon>
        <taxon>Bacteroidota</taxon>
        <taxon>Flavobacteriia</taxon>
        <taxon>Flavobacteriales</taxon>
        <taxon>Flavobacteriaceae</taxon>
        <taxon>Flavobacterium</taxon>
    </lineage>
</organism>
<dbReference type="EMBL" id="JAABLM010000021">
    <property type="protein sequence ID" value="NBL66057.1"/>
    <property type="molecule type" value="Genomic_DNA"/>
</dbReference>
<dbReference type="RefSeq" id="WP_166537875.1">
    <property type="nucleotide sequence ID" value="NZ_JAABLM010000021.1"/>
</dbReference>
<accession>A0ABW9ZFL8</accession>
<dbReference type="Pfam" id="PF06983">
    <property type="entry name" value="3-dmu-9_3-mt"/>
    <property type="match status" value="1"/>
</dbReference>
<dbReference type="PANTHER" id="PTHR33990">
    <property type="entry name" value="PROTEIN YJDN-RELATED"/>
    <property type="match status" value="1"/>
</dbReference>
<protein>
    <submittedName>
        <fullName evidence="2">VOC family protein</fullName>
    </submittedName>
</protein>